<dbReference type="EMBL" id="BQNZ01000001">
    <property type="protein sequence ID" value="GKH71618.1"/>
    <property type="molecule type" value="Genomic_DNA"/>
</dbReference>
<keyword evidence="1" id="KW-0812">Transmembrane</keyword>
<accession>A0AA37NI78</accession>
<evidence type="ECO:0000256" key="1">
    <source>
        <dbReference type="SAM" id="Phobius"/>
    </source>
</evidence>
<name>A0AA37NI78_9BACT</name>
<proteinExistence type="predicted"/>
<dbReference type="AlphaFoldDB" id="A0AA37NI78"/>
<reference evidence="2" key="1">
    <citation type="submission" date="2022-01" db="EMBL/GenBank/DDBJ databases">
        <title>Novel bile acid biosynthetic pathways are enriched in the microbiome of centenarians.</title>
        <authorList>
            <person name="Sato Y."/>
            <person name="Atarashi K."/>
            <person name="Plichta R.D."/>
            <person name="Arai Y."/>
            <person name="Sasajima S."/>
            <person name="Kearney M.S."/>
            <person name="Suda W."/>
            <person name="Takeshita K."/>
            <person name="Sasaki T."/>
            <person name="Okamoto S."/>
            <person name="Skelly N.A."/>
            <person name="Okamura Y."/>
            <person name="Vlamakis H."/>
            <person name="Li Y."/>
            <person name="Tanoue T."/>
            <person name="Takei H."/>
            <person name="Nittono H."/>
            <person name="Narushima S."/>
            <person name="Irie J."/>
            <person name="Itoh H."/>
            <person name="Moriya K."/>
            <person name="Sugiura Y."/>
            <person name="Suematsu M."/>
            <person name="Moritoki N."/>
            <person name="Shibata S."/>
            <person name="Littman R.D."/>
            <person name="Fischbach A.M."/>
            <person name="Uwamino Y."/>
            <person name="Inoue T."/>
            <person name="Honda A."/>
            <person name="Hattori M."/>
            <person name="Murai T."/>
            <person name="Xavier J.R."/>
            <person name="Hirose N."/>
            <person name="Honda K."/>
        </authorList>
    </citation>
    <scope>NUCLEOTIDE SEQUENCE</scope>
    <source>
        <strain evidence="2">CE91-St3</strain>
    </source>
</reference>
<keyword evidence="1" id="KW-1133">Transmembrane helix</keyword>
<comment type="caution">
    <text evidence="2">The sequence shown here is derived from an EMBL/GenBank/DDBJ whole genome shotgun (WGS) entry which is preliminary data.</text>
</comment>
<protein>
    <submittedName>
        <fullName evidence="2">Uncharacterized protein</fullName>
    </submittedName>
</protein>
<evidence type="ECO:0000313" key="2">
    <source>
        <dbReference type="EMBL" id="GKH71618.1"/>
    </source>
</evidence>
<organism evidence="2 3">
    <name type="scientific">Parabacteroides merdae</name>
    <dbReference type="NCBI Taxonomy" id="46503"/>
    <lineage>
        <taxon>Bacteria</taxon>
        <taxon>Pseudomonadati</taxon>
        <taxon>Bacteroidota</taxon>
        <taxon>Bacteroidia</taxon>
        <taxon>Bacteroidales</taxon>
        <taxon>Tannerellaceae</taxon>
        <taxon>Parabacteroides</taxon>
    </lineage>
</organism>
<gene>
    <name evidence="2" type="ORF">CE91St3_14810</name>
</gene>
<sequence>MNIMNMMWFMGMCLLSTVIIGGFFIHRDNKRNAAANKKGQSSKEG</sequence>
<feature type="transmembrane region" description="Helical" evidence="1">
    <location>
        <begin position="6"/>
        <end position="25"/>
    </location>
</feature>
<keyword evidence="1" id="KW-0472">Membrane</keyword>
<evidence type="ECO:0000313" key="3">
    <source>
        <dbReference type="Proteomes" id="UP001055114"/>
    </source>
</evidence>
<dbReference type="Proteomes" id="UP001055114">
    <property type="component" value="Unassembled WGS sequence"/>
</dbReference>